<sequence length="313" mass="33568">MPQSSVVFRHAISANGVQLDARLFLPAALVQEDDSVFLGKEPLVVMVHPWTKLGGCAELMVGIARRLSRNGIAALAFDLRGSQASTGWSSFTGSSEVDDVIAACTWAVSDLGAENVVLFGSSAGAPIAGSAVDCMEQVRGYVGVGYVFGFWASLLFRRHYKSILESRKPKLFVTGAKDGFSPLNTFESYFEKCAEPKEKHVVDDVGHFELESPEYDGLVSDILIRFVRKLMRRLQQQQQQVEGQGATGADSSAPPAAAADKGQDQGKENKLETSGLGGAESDYADLRLPMSSSTLEEMPPPGASQVSEEARAS</sequence>
<dbReference type="SUPFAM" id="SSF53474">
    <property type="entry name" value="alpha/beta-Hydrolases"/>
    <property type="match status" value="1"/>
</dbReference>
<evidence type="ECO:0000256" key="1">
    <source>
        <dbReference type="SAM" id="MobiDB-lite"/>
    </source>
</evidence>
<feature type="domain" description="Xaa-Pro dipeptidyl-peptidase-like" evidence="2">
    <location>
        <begin position="16"/>
        <end position="125"/>
    </location>
</feature>
<dbReference type="PANTHER" id="PTHR42103:SF2">
    <property type="entry name" value="AB HYDROLASE-1 DOMAIN-CONTAINING PROTEIN"/>
    <property type="match status" value="1"/>
</dbReference>
<dbReference type="InterPro" id="IPR029058">
    <property type="entry name" value="AB_hydrolase_fold"/>
</dbReference>
<dbReference type="Gene3D" id="3.40.50.1820">
    <property type="entry name" value="alpha/beta hydrolase"/>
    <property type="match status" value="1"/>
</dbReference>
<feature type="compositionally biased region" description="Low complexity" evidence="1">
    <location>
        <begin position="249"/>
        <end position="260"/>
    </location>
</feature>
<proteinExistence type="predicted"/>
<feature type="compositionally biased region" description="Basic and acidic residues" evidence="1">
    <location>
        <begin position="261"/>
        <end position="271"/>
    </location>
</feature>
<dbReference type="EMBL" id="CDMZ01002535">
    <property type="protein sequence ID" value="CEM42809.1"/>
    <property type="molecule type" value="Genomic_DNA"/>
</dbReference>
<accession>A0A0G4HFH0</accession>
<dbReference type="InterPro" id="IPR000383">
    <property type="entry name" value="Xaa-Pro-like_dom"/>
</dbReference>
<dbReference type="GO" id="GO:0016787">
    <property type="term" value="F:hydrolase activity"/>
    <property type="evidence" value="ECO:0007669"/>
    <property type="project" value="InterPro"/>
</dbReference>
<dbReference type="PhylomeDB" id="A0A0G4HFH0"/>
<evidence type="ECO:0000259" key="2">
    <source>
        <dbReference type="Pfam" id="PF02129"/>
    </source>
</evidence>
<organism evidence="3">
    <name type="scientific">Chromera velia CCMP2878</name>
    <dbReference type="NCBI Taxonomy" id="1169474"/>
    <lineage>
        <taxon>Eukaryota</taxon>
        <taxon>Sar</taxon>
        <taxon>Alveolata</taxon>
        <taxon>Colpodellida</taxon>
        <taxon>Chromeraceae</taxon>
        <taxon>Chromera</taxon>
    </lineage>
</organism>
<dbReference type="PANTHER" id="PTHR42103">
    <property type="entry name" value="ALPHA/BETA-HYDROLASES SUPERFAMILY PROTEIN"/>
    <property type="match status" value="1"/>
</dbReference>
<feature type="region of interest" description="Disordered" evidence="1">
    <location>
        <begin position="238"/>
        <end position="313"/>
    </location>
</feature>
<dbReference type="AlphaFoldDB" id="A0A0G4HFH0"/>
<name>A0A0G4HFH0_9ALVE</name>
<reference evidence="3" key="1">
    <citation type="submission" date="2014-11" db="EMBL/GenBank/DDBJ databases">
        <authorList>
            <person name="Otto D Thomas"/>
            <person name="Naeem Raeece"/>
        </authorList>
    </citation>
    <scope>NUCLEOTIDE SEQUENCE</scope>
</reference>
<evidence type="ECO:0000313" key="3">
    <source>
        <dbReference type="EMBL" id="CEM42809.1"/>
    </source>
</evidence>
<dbReference type="Pfam" id="PF02129">
    <property type="entry name" value="Peptidase_S15"/>
    <property type="match status" value="1"/>
</dbReference>
<protein>
    <recommendedName>
        <fullName evidence="2">Xaa-Pro dipeptidyl-peptidase-like domain-containing protein</fullName>
    </recommendedName>
</protein>
<gene>
    <name evidence="3" type="ORF">Cvel_6654</name>
</gene>
<dbReference type="VEuPathDB" id="CryptoDB:Cvel_6654"/>